<reference evidence="7" key="1">
    <citation type="submission" date="2025-08" db="UniProtKB">
        <authorList>
            <consortium name="RefSeq"/>
        </authorList>
    </citation>
    <scope>IDENTIFICATION</scope>
</reference>
<evidence type="ECO:0000313" key="6">
    <source>
        <dbReference type="Proteomes" id="UP000079169"/>
    </source>
</evidence>
<accession>A0A3Q0JBD4</accession>
<dbReference type="PANTHER" id="PTHR43142">
    <property type="entry name" value="CARBOXYLIC ESTER HYDROLASE"/>
    <property type="match status" value="1"/>
</dbReference>
<sequence length="350" mass="39961">MAYRALICRTLDYKTVTLYHGVNLENHLHLAYHELKKHQVKNVVRVCEPTYKVEDLKTEGINVKDLAYEDGTSPSPEYYIRRGLYQGLFHRAISMSGTSLCPWTLAENLPEKTKIIANQLGCPVECNEKMVECLRSRPAALIADAVRLIQPFYYNPFSPWGPTVDSFAKNPILPDFPAELIKQGKIADVPWLNSVTTDEGLYPAAEFLASEEALETIDADWTSLAPHILDFNFTVPDNLKAKIAEKIRQKYLGDKPINLENKKAFVQIMSDRMFIADAERTSRLQSKVCKSPVYFYYFNFRGRYSLSNHYANRLDDYGVSHADDTQYILTVLGDAVMRDTNGWKYPCQSC</sequence>
<dbReference type="GeneID" id="103515895"/>
<gene>
    <name evidence="7" type="primary">LOC103515895</name>
</gene>
<dbReference type="STRING" id="121845.A0A3Q0JBD4"/>
<evidence type="ECO:0000256" key="3">
    <source>
        <dbReference type="ARBA" id="ARBA00022801"/>
    </source>
</evidence>
<evidence type="ECO:0000259" key="5">
    <source>
        <dbReference type="Pfam" id="PF00135"/>
    </source>
</evidence>
<dbReference type="PANTHER" id="PTHR43142:SF1">
    <property type="entry name" value="CARBOXYLIC ESTER HYDROLASE"/>
    <property type="match status" value="1"/>
</dbReference>
<dbReference type="RefSeq" id="XP_026684258.1">
    <property type="nucleotide sequence ID" value="XM_026828457.1"/>
</dbReference>
<dbReference type="Proteomes" id="UP000079169">
    <property type="component" value="Unplaced"/>
</dbReference>
<name>A0A3Q0JBD4_DIACI</name>
<dbReference type="AlphaFoldDB" id="A0A3Q0JBD4"/>
<keyword evidence="6" id="KW-1185">Reference proteome</keyword>
<evidence type="ECO:0000313" key="7">
    <source>
        <dbReference type="RefSeq" id="XP_026684258.1"/>
    </source>
</evidence>
<feature type="domain" description="Carboxylesterase type B" evidence="5">
    <location>
        <begin position="86"/>
        <end position="330"/>
    </location>
</feature>
<evidence type="ECO:0000256" key="1">
    <source>
        <dbReference type="ARBA" id="ARBA00005964"/>
    </source>
</evidence>
<keyword evidence="2" id="KW-0719">Serine esterase</keyword>
<dbReference type="SUPFAM" id="SSF53474">
    <property type="entry name" value="alpha/beta-Hydrolases"/>
    <property type="match status" value="1"/>
</dbReference>
<dbReference type="InterPro" id="IPR002018">
    <property type="entry name" value="CarbesteraseB"/>
</dbReference>
<proteinExistence type="inferred from homology"/>
<protein>
    <submittedName>
        <fullName evidence="7">Venom carboxylesterase-6</fullName>
    </submittedName>
</protein>
<keyword evidence="3" id="KW-0378">Hydrolase</keyword>
<dbReference type="InterPro" id="IPR029021">
    <property type="entry name" value="Prot-tyrosine_phosphatase-like"/>
</dbReference>
<organism evidence="6 7">
    <name type="scientific">Diaphorina citri</name>
    <name type="common">Asian citrus psyllid</name>
    <dbReference type="NCBI Taxonomy" id="121845"/>
    <lineage>
        <taxon>Eukaryota</taxon>
        <taxon>Metazoa</taxon>
        <taxon>Ecdysozoa</taxon>
        <taxon>Arthropoda</taxon>
        <taxon>Hexapoda</taxon>
        <taxon>Insecta</taxon>
        <taxon>Pterygota</taxon>
        <taxon>Neoptera</taxon>
        <taxon>Paraneoptera</taxon>
        <taxon>Hemiptera</taxon>
        <taxon>Sternorrhyncha</taxon>
        <taxon>Psylloidea</taxon>
        <taxon>Psyllidae</taxon>
        <taxon>Diaphorininae</taxon>
        <taxon>Diaphorina</taxon>
    </lineage>
</organism>
<keyword evidence="4" id="KW-0325">Glycoprotein</keyword>
<dbReference type="Gene3D" id="3.90.190.10">
    <property type="entry name" value="Protein tyrosine phosphatase superfamily"/>
    <property type="match status" value="1"/>
</dbReference>
<evidence type="ECO:0000256" key="4">
    <source>
        <dbReference type="ARBA" id="ARBA00023180"/>
    </source>
</evidence>
<dbReference type="Pfam" id="PF00135">
    <property type="entry name" value="COesterase"/>
    <property type="match status" value="1"/>
</dbReference>
<evidence type="ECO:0000256" key="2">
    <source>
        <dbReference type="ARBA" id="ARBA00022487"/>
    </source>
</evidence>
<dbReference type="KEGG" id="dci:103515895"/>
<dbReference type="GO" id="GO:0052689">
    <property type="term" value="F:carboxylic ester hydrolase activity"/>
    <property type="evidence" value="ECO:0007669"/>
    <property type="project" value="UniProtKB-KW"/>
</dbReference>
<comment type="similarity">
    <text evidence="1">Belongs to the type-B carboxylesterase/lipase family.</text>
</comment>
<dbReference type="PaxDb" id="121845-A0A3Q0JBD4"/>
<dbReference type="InterPro" id="IPR029058">
    <property type="entry name" value="AB_hydrolase_fold"/>
</dbReference>
<dbReference type="Gene3D" id="3.40.50.1820">
    <property type="entry name" value="alpha/beta hydrolase"/>
    <property type="match status" value="1"/>
</dbReference>